<proteinExistence type="predicted"/>
<feature type="transmembrane region" description="Helical" evidence="2">
    <location>
        <begin position="334"/>
        <end position="355"/>
    </location>
</feature>
<feature type="transmembrane region" description="Helical" evidence="2">
    <location>
        <begin position="97"/>
        <end position="117"/>
    </location>
</feature>
<evidence type="ECO:0000259" key="4">
    <source>
        <dbReference type="Pfam" id="PF20990"/>
    </source>
</evidence>
<feature type="domain" description="Predicted membrane protein YciQ-like C-terminal" evidence="4">
    <location>
        <begin position="371"/>
        <end position="636"/>
    </location>
</feature>
<dbReference type="OrthoDB" id="4973253at2"/>
<dbReference type="EMBL" id="SDPM01000014">
    <property type="protein sequence ID" value="RXZ85039.1"/>
    <property type="molecule type" value="Genomic_DNA"/>
</dbReference>
<protein>
    <submittedName>
        <fullName evidence="5">DUF2207 domain-containing protein</fullName>
    </submittedName>
</protein>
<accession>A0A4Q2M051</accession>
<feature type="compositionally biased region" description="Basic and acidic residues" evidence="1">
    <location>
        <begin position="9"/>
        <end position="21"/>
    </location>
</feature>
<reference evidence="5 6" key="1">
    <citation type="submission" date="2019-01" db="EMBL/GenBank/DDBJ databases">
        <title>Agromyces.</title>
        <authorList>
            <person name="Li J."/>
        </authorList>
    </citation>
    <scope>NUCLEOTIDE SEQUENCE [LARGE SCALE GENOMIC DNA]</scope>
    <source>
        <strain evidence="5 6">DSM 23870</strain>
    </source>
</reference>
<dbReference type="InterPro" id="IPR018702">
    <property type="entry name" value="DUF2207"/>
</dbReference>
<dbReference type="InterPro" id="IPR048389">
    <property type="entry name" value="YciQ-like_C"/>
</dbReference>
<feature type="compositionally biased region" description="Basic and acidic residues" evidence="1">
    <location>
        <begin position="67"/>
        <end position="82"/>
    </location>
</feature>
<keyword evidence="2" id="KW-1133">Transmembrane helix</keyword>
<keyword evidence="2" id="KW-0472">Membrane</keyword>
<organism evidence="5 6">
    <name type="scientific">Agromyces atrinae</name>
    <dbReference type="NCBI Taxonomy" id="592376"/>
    <lineage>
        <taxon>Bacteria</taxon>
        <taxon>Bacillati</taxon>
        <taxon>Actinomycetota</taxon>
        <taxon>Actinomycetes</taxon>
        <taxon>Micrococcales</taxon>
        <taxon>Microbacteriaceae</taxon>
        <taxon>Agromyces</taxon>
    </lineage>
</organism>
<feature type="compositionally biased region" description="Gly residues" evidence="1">
    <location>
        <begin position="682"/>
        <end position="701"/>
    </location>
</feature>
<feature type="domain" description="DUF2207" evidence="3">
    <location>
        <begin position="146"/>
        <end position="317"/>
    </location>
</feature>
<evidence type="ECO:0000313" key="5">
    <source>
        <dbReference type="EMBL" id="RXZ85039.1"/>
    </source>
</evidence>
<evidence type="ECO:0000256" key="1">
    <source>
        <dbReference type="SAM" id="MobiDB-lite"/>
    </source>
</evidence>
<feature type="region of interest" description="Disordered" evidence="1">
    <location>
        <begin position="679"/>
        <end position="701"/>
    </location>
</feature>
<name>A0A4Q2M051_9MICO</name>
<feature type="compositionally biased region" description="Basic and acidic residues" evidence="1">
    <location>
        <begin position="38"/>
        <end position="48"/>
    </location>
</feature>
<keyword evidence="6" id="KW-1185">Reference proteome</keyword>
<dbReference type="Proteomes" id="UP000292686">
    <property type="component" value="Unassembled WGS sequence"/>
</dbReference>
<dbReference type="Pfam" id="PF20990">
    <property type="entry name" value="DUF2207_C"/>
    <property type="match status" value="1"/>
</dbReference>
<feature type="transmembrane region" description="Helical" evidence="2">
    <location>
        <begin position="539"/>
        <end position="562"/>
    </location>
</feature>
<dbReference type="AlphaFoldDB" id="A0A4Q2M051"/>
<keyword evidence="2" id="KW-0812">Transmembrane</keyword>
<sequence>MPVRHHLRRHDERRDHDDGCRARTRTHPFALRTVPAERGPRSSRDRLHVPIRCLGSRQRAARPRPLLPERDDHRAPSRRDPRPPFCTHRLVSVSRRMLKSVVAAGAIVLLGVFVPTVPASADVNDFSFVSFHGEYELGRDDDGHSTLDVVETLVAEFPETDQNRGIRRELVDTYDGHPTDLVVESVTDENGVARAFETESDDGIEILTIAADDYVHGEQTYVITYSQRNVTRYFENTDADEFYWDTNGTAWEQPFGEVSATIVLADGLSDALTGRAAAAFGLEGESKPVDIEQTDTGFEVSQSDLTAGENLSFAIGFEAGTFTPRDGSFGAAPWPALGLGGAVLAVLTAIGAFILRRRRLGDAPGRGVIVPEYVPPKDTGILLSSVVSGRSTHTVAAEVLALAVDGRVRIVEVGETAVTKKPRFELEYVDVDQPGGATERRRRPAGSDTATPDDREFLHALFGSTLTPGERRSLAKADSKVATRLAEVQKKVTAAATERGYRRPYPGGPVAAVIGGAVVAAGIAFVFSIMSLAQAYGGAWPVVTLIVGIVSLIVAVIAIARVPLEAPGVELRDYLKGLDEYIRLAEADRLAYLQSPKGADRTPIPTDDREAVLRLTERLLPWAVLFGREKEWTEELGRAYAESGVQPLWYTGTHPFNGAIFAASIGSITTSVSSTYSSSSGGSAGGVSSGGGGGGGGGGGV</sequence>
<feature type="transmembrane region" description="Helical" evidence="2">
    <location>
        <begin position="510"/>
        <end position="533"/>
    </location>
</feature>
<dbReference type="Pfam" id="PF09972">
    <property type="entry name" value="DUF2207"/>
    <property type="match status" value="1"/>
</dbReference>
<gene>
    <name evidence="5" type="ORF">ESP50_17570</name>
</gene>
<comment type="caution">
    <text evidence="5">The sequence shown here is derived from an EMBL/GenBank/DDBJ whole genome shotgun (WGS) entry which is preliminary data.</text>
</comment>
<evidence type="ECO:0000313" key="6">
    <source>
        <dbReference type="Proteomes" id="UP000292686"/>
    </source>
</evidence>
<evidence type="ECO:0000259" key="3">
    <source>
        <dbReference type="Pfam" id="PF09972"/>
    </source>
</evidence>
<evidence type="ECO:0000256" key="2">
    <source>
        <dbReference type="SAM" id="Phobius"/>
    </source>
</evidence>
<feature type="region of interest" description="Disordered" evidence="1">
    <location>
        <begin position="1"/>
        <end position="85"/>
    </location>
</feature>
<feature type="region of interest" description="Disordered" evidence="1">
    <location>
        <begin position="431"/>
        <end position="453"/>
    </location>
</feature>